<dbReference type="EMBL" id="GBGP01000238">
    <property type="protein sequence ID" value="JAC84956.1"/>
    <property type="molecule type" value="mRNA"/>
</dbReference>
<evidence type="ECO:0000259" key="6">
    <source>
        <dbReference type="PROSITE" id="PS51034"/>
    </source>
</evidence>
<dbReference type="PROSITE" id="PS51034">
    <property type="entry name" value="ZP_2"/>
    <property type="match status" value="1"/>
</dbReference>
<dbReference type="InterPro" id="IPR055355">
    <property type="entry name" value="ZP-C"/>
</dbReference>
<keyword evidence="4" id="KW-0812">Transmembrane</keyword>
<evidence type="ECO:0000256" key="1">
    <source>
        <dbReference type="ARBA" id="ARBA00022729"/>
    </source>
</evidence>
<dbReference type="AlphaFoldDB" id="A0A069DMV1"/>
<keyword evidence="1 5" id="KW-0732">Signal</keyword>
<feature type="transmembrane region" description="Helical" evidence="4">
    <location>
        <begin position="652"/>
        <end position="673"/>
    </location>
</feature>
<evidence type="ECO:0000256" key="3">
    <source>
        <dbReference type="SAM" id="MobiDB-lite"/>
    </source>
</evidence>
<evidence type="ECO:0000313" key="7">
    <source>
        <dbReference type="EMBL" id="JAC84956.1"/>
    </source>
</evidence>
<dbReference type="Gene3D" id="2.60.40.3210">
    <property type="entry name" value="Zona pellucida, ZP-N domain"/>
    <property type="match status" value="1"/>
</dbReference>
<dbReference type="PANTHER" id="PTHR14002">
    <property type="entry name" value="ENDOGLIN/TGF-BETA RECEPTOR TYPE III"/>
    <property type="match status" value="1"/>
</dbReference>
<keyword evidence="2" id="KW-1015">Disulfide bond</keyword>
<protein>
    <submittedName>
        <fullName evidence="7">Zona pellucida domain containing protein</fullName>
    </submittedName>
</protein>
<feature type="chain" id="PRO_5001660371" evidence="5">
    <location>
        <begin position="20"/>
        <end position="697"/>
    </location>
</feature>
<feature type="domain" description="ZP" evidence="6">
    <location>
        <begin position="339"/>
        <end position="592"/>
    </location>
</feature>
<dbReference type="Gene3D" id="2.60.40.4100">
    <property type="entry name" value="Zona pellucida, ZP-C domain"/>
    <property type="match status" value="1"/>
</dbReference>
<keyword evidence="4" id="KW-1133">Transmembrane helix</keyword>
<feature type="signal peptide" evidence="5">
    <location>
        <begin position="1"/>
        <end position="19"/>
    </location>
</feature>
<evidence type="ECO:0000256" key="4">
    <source>
        <dbReference type="SAM" id="Phobius"/>
    </source>
</evidence>
<keyword evidence="4" id="KW-0472">Membrane</keyword>
<feature type="non-terminal residue" evidence="7">
    <location>
        <position position="697"/>
    </location>
</feature>
<dbReference type="InterPro" id="IPR042235">
    <property type="entry name" value="ZP-C_dom"/>
</dbReference>
<dbReference type="InterPro" id="IPR055356">
    <property type="entry name" value="ZP-N"/>
</dbReference>
<dbReference type="InterPro" id="IPR001507">
    <property type="entry name" value="ZP_dom"/>
</dbReference>
<feature type="region of interest" description="Disordered" evidence="3">
    <location>
        <begin position="591"/>
        <end position="611"/>
    </location>
</feature>
<dbReference type="PANTHER" id="PTHR14002:SF43">
    <property type="entry name" value="DELTA-LIKE PROTEIN"/>
    <property type="match status" value="1"/>
</dbReference>
<accession>A0A069DMV1</accession>
<dbReference type="Pfam" id="PF23344">
    <property type="entry name" value="ZP-N"/>
    <property type="match status" value="1"/>
</dbReference>
<dbReference type="Pfam" id="PF00100">
    <property type="entry name" value="Zona_pellucida"/>
    <property type="match status" value="1"/>
</dbReference>
<sequence length="697" mass="79328">MFWQIGCLLFLCYIEHILAAANVDNCMYFKDDAKKLCPKIPLQDERIYEEGDEAAEYIELSYNELPIGASIFAVSYIFTNSSSSSTAKKPAQTLDIFIDAVLHSIKLLSNGSTNERLTSYFDKAISPARNDGAVDIDISGSPREKLPQFLAFHFVKIEEDYCASKKCLDKIDLLIKEGCPDIANLTSVYVPCFDNPMYYQIPIMTDMVYPAPGSNLTSSSDFKIIFKFYSDKRIREFQNNSKIEIVDNENTTILEIPTSPCPPEYNCSINTGHFTVRFLNDAPFENMTEYFIRFQNTTVKTQDNIVGHIVTRKTWNFVYLSFKEKDKETIKDSDSFTSSCGKDTMTLNLTKKYLPIPKEDDDYDISWQDISCNKTLDNGGSLTLKTGYTKCGTTSHIEDDVIIFRNRVTIRQKGKKLSKAHLEDEWEYGSYVVECKIPNNVNISTSVLNITMKDTISSRTSSNDKFKMEMKLYESNKYSTPLSYPVVKTLNDRIHMKIELFSTSSLSIYPQNCFTTPSQNRNHPMKEFLVKDRCITKEHSMVSLKKAKELEVSFDAFRFRNTSGIIYIHCSVLICLAKNNGVGDCAFECDGGSSRRKRSTGVRNPRSTDDHFSDRYEMETGAIVILENNDEKKQSSEHQQESTGLFQNSTSLTLFVVLTVVLMIGAVVVLLVHRNRKNQLVYKMNETGTANQAMEME</sequence>
<organism evidence="7">
    <name type="scientific">Clytia hemisphaerica</name>
    <dbReference type="NCBI Taxonomy" id="252671"/>
    <lineage>
        <taxon>Eukaryota</taxon>
        <taxon>Metazoa</taxon>
        <taxon>Cnidaria</taxon>
        <taxon>Hydrozoa</taxon>
        <taxon>Hydroidolina</taxon>
        <taxon>Leptothecata</taxon>
        <taxon>Obeliida</taxon>
        <taxon>Clytiidae</taxon>
        <taxon>Clytia</taxon>
    </lineage>
</organism>
<name>A0A069DMV1_9CNID</name>
<evidence type="ECO:0000256" key="5">
    <source>
        <dbReference type="SAM" id="SignalP"/>
    </source>
</evidence>
<proteinExistence type="evidence at transcript level"/>
<reference evidence="7" key="1">
    <citation type="journal article" date="2014" name="PLoS Genet.">
        <title>Differential Responses to Wnt and PCP Disruption Predict Expression and Developmental Function of Conserved and Novel Genes in a Cnidarian.</title>
        <authorList>
            <person name="Lapebie P."/>
            <person name="Ruggiero A."/>
            <person name="Barreau C."/>
            <person name="Chevalier S."/>
            <person name="Chang P."/>
            <person name="Dru P."/>
            <person name="Houliston E."/>
            <person name="Momose T."/>
        </authorList>
    </citation>
    <scope>NUCLEOTIDE SEQUENCE</scope>
</reference>
<evidence type="ECO:0000256" key="2">
    <source>
        <dbReference type="ARBA" id="ARBA00023157"/>
    </source>
</evidence>
<dbReference type="SMART" id="SM00241">
    <property type="entry name" value="ZP"/>
    <property type="match status" value="1"/>
</dbReference>